<dbReference type="SUPFAM" id="SSF46689">
    <property type="entry name" value="Homeodomain-like"/>
    <property type="match status" value="1"/>
</dbReference>
<dbReference type="InterPro" id="IPR009057">
    <property type="entry name" value="Homeodomain-like_sf"/>
</dbReference>
<feature type="domain" description="HTH tetR-type" evidence="3">
    <location>
        <begin position="16"/>
        <end position="76"/>
    </location>
</feature>
<dbReference type="PANTHER" id="PTHR30055">
    <property type="entry name" value="HTH-TYPE TRANSCRIPTIONAL REGULATOR RUTR"/>
    <property type="match status" value="1"/>
</dbReference>
<dbReference type="PANTHER" id="PTHR30055:SF226">
    <property type="entry name" value="HTH-TYPE TRANSCRIPTIONAL REGULATOR PKSA"/>
    <property type="match status" value="1"/>
</dbReference>
<evidence type="ECO:0000256" key="1">
    <source>
        <dbReference type="ARBA" id="ARBA00023125"/>
    </source>
</evidence>
<evidence type="ECO:0000259" key="3">
    <source>
        <dbReference type="PROSITE" id="PS50977"/>
    </source>
</evidence>
<keyword evidence="1 2" id="KW-0238">DNA-binding</keyword>
<name>A0ABT7M193_9PSEU</name>
<keyword evidence="5" id="KW-1185">Reference proteome</keyword>
<dbReference type="Proteomes" id="UP001231924">
    <property type="component" value="Unassembled WGS sequence"/>
</dbReference>
<dbReference type="Gene3D" id="1.10.357.10">
    <property type="entry name" value="Tetracycline Repressor, domain 2"/>
    <property type="match status" value="1"/>
</dbReference>
<evidence type="ECO:0000313" key="5">
    <source>
        <dbReference type="Proteomes" id="UP001231924"/>
    </source>
</evidence>
<evidence type="ECO:0000256" key="2">
    <source>
        <dbReference type="PROSITE-ProRule" id="PRU00335"/>
    </source>
</evidence>
<feature type="DNA-binding region" description="H-T-H motif" evidence="2">
    <location>
        <begin position="39"/>
        <end position="58"/>
    </location>
</feature>
<dbReference type="PROSITE" id="PS50977">
    <property type="entry name" value="HTH_TETR_2"/>
    <property type="match status" value="1"/>
</dbReference>
<reference evidence="4 5" key="1">
    <citation type="submission" date="2023-06" db="EMBL/GenBank/DDBJ databases">
        <title>Actinomycetospora Odt1-22.</title>
        <authorList>
            <person name="Supong K."/>
        </authorList>
    </citation>
    <scope>NUCLEOTIDE SEQUENCE [LARGE SCALE GENOMIC DNA]</scope>
    <source>
        <strain evidence="4 5">Odt1-22</strain>
    </source>
</reference>
<dbReference type="EMBL" id="JASVWF010000001">
    <property type="protein sequence ID" value="MDL5154429.1"/>
    <property type="molecule type" value="Genomic_DNA"/>
</dbReference>
<sequence>MATRAFQGASAAERAAQRRARLLEAALDVIGERGIGDFTMTAVCREAGLTERYFYESFARREDLLKALFDAVAADALDLAVRAADVVAPTDLEARARAAIAATTTLLGEDARVARLYREAIGHRELAGRRQDTIAAFAALLARLIAGAHPELRAEDLQLTTTVLTGGVVDAVGFWLDGRLGADVDTLLHRCARLVVAAAEQHRTESARPREER</sequence>
<proteinExistence type="predicted"/>
<organism evidence="4 5">
    <name type="scientific">Actinomycetospora termitidis</name>
    <dbReference type="NCBI Taxonomy" id="3053470"/>
    <lineage>
        <taxon>Bacteria</taxon>
        <taxon>Bacillati</taxon>
        <taxon>Actinomycetota</taxon>
        <taxon>Actinomycetes</taxon>
        <taxon>Pseudonocardiales</taxon>
        <taxon>Pseudonocardiaceae</taxon>
        <taxon>Actinomycetospora</taxon>
    </lineage>
</organism>
<evidence type="ECO:0000313" key="4">
    <source>
        <dbReference type="EMBL" id="MDL5154429.1"/>
    </source>
</evidence>
<protein>
    <submittedName>
        <fullName evidence="4">Helix-turn-helix domain-containing protein</fullName>
    </submittedName>
</protein>
<dbReference type="InterPro" id="IPR001647">
    <property type="entry name" value="HTH_TetR"/>
</dbReference>
<dbReference type="InterPro" id="IPR050109">
    <property type="entry name" value="HTH-type_TetR-like_transc_reg"/>
</dbReference>
<dbReference type="PRINTS" id="PR00455">
    <property type="entry name" value="HTHTETR"/>
</dbReference>
<gene>
    <name evidence="4" type="ORF">QRT03_00510</name>
</gene>
<comment type="caution">
    <text evidence="4">The sequence shown here is derived from an EMBL/GenBank/DDBJ whole genome shotgun (WGS) entry which is preliminary data.</text>
</comment>
<dbReference type="RefSeq" id="WP_286050465.1">
    <property type="nucleotide sequence ID" value="NZ_JASVWF010000001.1"/>
</dbReference>
<accession>A0ABT7M193</accession>
<dbReference type="Pfam" id="PF00440">
    <property type="entry name" value="TetR_N"/>
    <property type="match status" value="1"/>
</dbReference>